<feature type="transmembrane region" description="Helical" evidence="12">
    <location>
        <begin position="380"/>
        <end position="399"/>
    </location>
</feature>
<reference evidence="13 14" key="1">
    <citation type="submission" date="2018-08" db="EMBL/GenBank/DDBJ databases">
        <title>Comamonas testosteroni strain SWCO2.</title>
        <authorList>
            <person name="Jiang N."/>
            <person name="Zhang X.Z."/>
        </authorList>
    </citation>
    <scope>NUCLEOTIDE SEQUENCE [LARGE SCALE GENOMIC DNA]</scope>
    <source>
        <strain evidence="13 14">SWCO2</strain>
    </source>
</reference>
<keyword evidence="9 12" id="KW-0472">Membrane</keyword>
<dbReference type="GO" id="GO:0015095">
    <property type="term" value="F:magnesium ion transmembrane transporter activity"/>
    <property type="evidence" value="ECO:0007669"/>
    <property type="project" value="TreeGrafter"/>
</dbReference>
<dbReference type="AlphaFoldDB" id="A0A373FDN7"/>
<keyword evidence="5 12" id="KW-0812">Transmembrane</keyword>
<evidence type="ECO:0000313" key="13">
    <source>
        <dbReference type="EMBL" id="RGE42107.1"/>
    </source>
</evidence>
<evidence type="ECO:0000256" key="12">
    <source>
        <dbReference type="SAM" id="Phobius"/>
    </source>
</evidence>
<comment type="similarity">
    <text evidence="2">Belongs to the CorA metal ion transporter (MIT) (TC 1.A.35) family.</text>
</comment>
<dbReference type="InterPro" id="IPR045861">
    <property type="entry name" value="CorA_cytoplasmic_dom"/>
</dbReference>
<evidence type="ECO:0000256" key="3">
    <source>
        <dbReference type="ARBA" id="ARBA00022448"/>
    </source>
</evidence>
<dbReference type="Pfam" id="PF01544">
    <property type="entry name" value="CorA"/>
    <property type="match status" value="1"/>
</dbReference>
<comment type="catalytic activity">
    <reaction evidence="10">
        <text>Mg(2+)(in) = Mg(2+)(out)</text>
        <dbReference type="Rhea" id="RHEA:29827"/>
        <dbReference type="ChEBI" id="CHEBI:18420"/>
    </reaction>
</comment>
<evidence type="ECO:0000313" key="14">
    <source>
        <dbReference type="Proteomes" id="UP000261948"/>
    </source>
</evidence>
<protein>
    <submittedName>
        <fullName evidence="13">Magnesium transporter CorA</fullName>
    </submittedName>
</protein>
<organism evidence="13 14">
    <name type="scientific">Comamonas testosteroni</name>
    <name type="common">Pseudomonas testosteroni</name>
    <dbReference type="NCBI Taxonomy" id="285"/>
    <lineage>
        <taxon>Bacteria</taxon>
        <taxon>Pseudomonadati</taxon>
        <taxon>Pseudomonadota</taxon>
        <taxon>Betaproteobacteria</taxon>
        <taxon>Burkholderiales</taxon>
        <taxon>Comamonadaceae</taxon>
        <taxon>Comamonas</taxon>
    </lineage>
</organism>
<evidence type="ECO:0000256" key="5">
    <source>
        <dbReference type="ARBA" id="ARBA00022692"/>
    </source>
</evidence>
<keyword evidence="8" id="KW-0406">Ion transport</keyword>
<keyword evidence="14" id="KW-1185">Reference proteome</keyword>
<name>A0A373FDN7_COMTE</name>
<accession>A0A373FDN7</accession>
<dbReference type="Gene3D" id="1.20.58.340">
    <property type="entry name" value="Magnesium transport protein CorA, transmembrane region"/>
    <property type="match status" value="2"/>
</dbReference>
<evidence type="ECO:0000256" key="11">
    <source>
        <dbReference type="ARBA" id="ARBA00045497"/>
    </source>
</evidence>
<dbReference type="GO" id="GO:0000287">
    <property type="term" value="F:magnesium ion binding"/>
    <property type="evidence" value="ECO:0007669"/>
    <property type="project" value="TreeGrafter"/>
</dbReference>
<dbReference type="Proteomes" id="UP000261948">
    <property type="component" value="Unassembled WGS sequence"/>
</dbReference>
<keyword evidence="4" id="KW-1003">Cell membrane</keyword>
<dbReference type="InterPro" id="IPR045863">
    <property type="entry name" value="CorA_TM1_TM2"/>
</dbReference>
<evidence type="ECO:0000256" key="8">
    <source>
        <dbReference type="ARBA" id="ARBA00023065"/>
    </source>
</evidence>
<keyword evidence="3" id="KW-0813">Transport</keyword>
<gene>
    <name evidence="13" type="ORF">DZC30_17580</name>
</gene>
<evidence type="ECO:0000256" key="1">
    <source>
        <dbReference type="ARBA" id="ARBA00004651"/>
    </source>
</evidence>
<dbReference type="EMBL" id="QURR01000025">
    <property type="protein sequence ID" value="RGE42107.1"/>
    <property type="molecule type" value="Genomic_DNA"/>
</dbReference>
<comment type="function">
    <text evidence="11">Mediates influx of magnesium ions. Alternates between open and closed states. Activated by low cytoplasmic Mg(2+) levels. Inactive when cytoplasmic Mg(2+) levels are high.</text>
</comment>
<sequence length="410" mass="45713">MRVLHISPLYAQPVDALPTQAPMTGFYWVSCTRSELEGQLPAIQAMLTQVGGAPLVDLHISDLLNPALPSNYDYTSVYDILVFRRLANAHLPPLNGMHAPAAPAAPLASAPALAPSAPASIATSPITTGNTLVKSSSPASHKPAHAPADAPVLQRVETQPVGFALYDHILLSVHPDGCFVLENFWQRLISGPGKGDGRQISSKMPVEPADLMLRMVNGMVDGYLDLRRTLTRQIDHWQMALLKPNKRFSNWASVLDVRLALHQLDEICEDQRAAMQDWTEALEGWPPESTPARQHERELLRVRSRDVLEHIERVTHHIHRMEQSAETAVQMHFSAQSNRANDIMRTLTTVTAIFLPLNLIAGIFGMNFEFIPFVHKKDGFIWALVAMAVITVVLVAYFWRRRYLESDEKE</sequence>
<comment type="subcellular location">
    <subcellularLocation>
        <location evidence="1">Cell membrane</location>
        <topology evidence="1">Multi-pass membrane protein</topology>
    </subcellularLocation>
</comment>
<keyword evidence="7 12" id="KW-1133">Transmembrane helix</keyword>
<evidence type="ECO:0000256" key="10">
    <source>
        <dbReference type="ARBA" id="ARBA00034269"/>
    </source>
</evidence>
<evidence type="ECO:0000256" key="4">
    <source>
        <dbReference type="ARBA" id="ARBA00022475"/>
    </source>
</evidence>
<dbReference type="SUPFAM" id="SSF144083">
    <property type="entry name" value="Magnesium transport protein CorA, transmembrane region"/>
    <property type="match status" value="1"/>
</dbReference>
<dbReference type="PANTHER" id="PTHR46494">
    <property type="entry name" value="CORA FAMILY METAL ION TRANSPORTER (EUROFUNG)"/>
    <property type="match status" value="1"/>
</dbReference>
<evidence type="ECO:0000256" key="2">
    <source>
        <dbReference type="ARBA" id="ARBA00009765"/>
    </source>
</evidence>
<evidence type="ECO:0000256" key="7">
    <source>
        <dbReference type="ARBA" id="ARBA00022989"/>
    </source>
</evidence>
<dbReference type="GO" id="GO:0015087">
    <property type="term" value="F:cobalt ion transmembrane transporter activity"/>
    <property type="evidence" value="ECO:0007669"/>
    <property type="project" value="TreeGrafter"/>
</dbReference>
<dbReference type="InterPro" id="IPR002523">
    <property type="entry name" value="MgTranspt_CorA/ZnTranspt_ZntB"/>
</dbReference>
<dbReference type="FunFam" id="1.20.58.340:FF:000004">
    <property type="entry name" value="Magnesium transport protein CorA"/>
    <property type="match status" value="1"/>
</dbReference>
<dbReference type="OrthoDB" id="9803416at2"/>
<comment type="caution">
    <text evidence="13">The sequence shown here is derived from an EMBL/GenBank/DDBJ whole genome shotgun (WGS) entry which is preliminary data.</text>
</comment>
<keyword evidence="6" id="KW-0460">Magnesium</keyword>
<evidence type="ECO:0000256" key="9">
    <source>
        <dbReference type="ARBA" id="ARBA00023136"/>
    </source>
</evidence>
<dbReference type="GO" id="GO:0005886">
    <property type="term" value="C:plasma membrane"/>
    <property type="evidence" value="ECO:0007669"/>
    <property type="project" value="UniProtKB-SubCell"/>
</dbReference>
<dbReference type="SUPFAM" id="SSF143865">
    <property type="entry name" value="CorA soluble domain-like"/>
    <property type="match status" value="1"/>
</dbReference>
<dbReference type="GO" id="GO:0050897">
    <property type="term" value="F:cobalt ion binding"/>
    <property type="evidence" value="ECO:0007669"/>
    <property type="project" value="TreeGrafter"/>
</dbReference>
<proteinExistence type="inferred from homology"/>
<feature type="transmembrane region" description="Helical" evidence="12">
    <location>
        <begin position="347"/>
        <end position="368"/>
    </location>
</feature>
<dbReference type="CDD" id="cd12822">
    <property type="entry name" value="TmCorA-like"/>
    <property type="match status" value="1"/>
</dbReference>
<dbReference type="PANTHER" id="PTHR46494:SF1">
    <property type="entry name" value="CORA FAMILY METAL ION TRANSPORTER (EUROFUNG)"/>
    <property type="match status" value="1"/>
</dbReference>
<evidence type="ECO:0000256" key="6">
    <source>
        <dbReference type="ARBA" id="ARBA00022842"/>
    </source>
</evidence>